<dbReference type="EMBL" id="MU839001">
    <property type="protein sequence ID" value="KAK1770149.1"/>
    <property type="molecule type" value="Genomic_DNA"/>
</dbReference>
<dbReference type="GeneID" id="85309121"/>
<dbReference type="AlphaFoldDB" id="A0AAJ0C7L5"/>
<sequence length="169" mass="19274">MKTFVNTWRQFAHKCRPDDSDILQPRYVPEKKSRLYISIRVDKHLVPSDTLKKEKKAKPANNAEKDNSNGLDTKPQAKKLTKKSTDKLQKKELTNLEKESGRTVNAGVKFDGATYMPNHTADFRWAQCADMFDVEPRDLEEIVPQWEAIFEEIGGYWQLDGVGGGTANC</sequence>
<organism evidence="2 3">
    <name type="scientific">Phialemonium atrogriseum</name>
    <dbReference type="NCBI Taxonomy" id="1093897"/>
    <lineage>
        <taxon>Eukaryota</taxon>
        <taxon>Fungi</taxon>
        <taxon>Dikarya</taxon>
        <taxon>Ascomycota</taxon>
        <taxon>Pezizomycotina</taxon>
        <taxon>Sordariomycetes</taxon>
        <taxon>Sordariomycetidae</taxon>
        <taxon>Cephalothecales</taxon>
        <taxon>Cephalothecaceae</taxon>
        <taxon>Phialemonium</taxon>
    </lineage>
</organism>
<feature type="region of interest" description="Disordered" evidence="1">
    <location>
        <begin position="50"/>
        <end position="99"/>
    </location>
</feature>
<evidence type="ECO:0000256" key="1">
    <source>
        <dbReference type="SAM" id="MobiDB-lite"/>
    </source>
</evidence>
<evidence type="ECO:0000313" key="2">
    <source>
        <dbReference type="EMBL" id="KAK1770149.1"/>
    </source>
</evidence>
<comment type="caution">
    <text evidence="2">The sequence shown here is derived from an EMBL/GenBank/DDBJ whole genome shotgun (WGS) entry which is preliminary data.</text>
</comment>
<reference evidence="2" key="1">
    <citation type="submission" date="2023-06" db="EMBL/GenBank/DDBJ databases">
        <title>Genome-scale phylogeny and comparative genomics of the fungal order Sordariales.</title>
        <authorList>
            <consortium name="Lawrence Berkeley National Laboratory"/>
            <person name="Hensen N."/>
            <person name="Bonometti L."/>
            <person name="Westerberg I."/>
            <person name="Brannstrom I.O."/>
            <person name="Guillou S."/>
            <person name="Cros-Aarteil S."/>
            <person name="Calhoun S."/>
            <person name="Haridas S."/>
            <person name="Kuo A."/>
            <person name="Mondo S."/>
            <person name="Pangilinan J."/>
            <person name="Riley R."/>
            <person name="Labutti K."/>
            <person name="Andreopoulos B."/>
            <person name="Lipzen A."/>
            <person name="Chen C."/>
            <person name="Yanf M."/>
            <person name="Daum C."/>
            <person name="Ng V."/>
            <person name="Clum A."/>
            <person name="Steindorff A."/>
            <person name="Ohm R."/>
            <person name="Martin F."/>
            <person name="Silar P."/>
            <person name="Natvig D."/>
            <person name="Lalanne C."/>
            <person name="Gautier V."/>
            <person name="Ament-Velasquez S.L."/>
            <person name="Kruys A."/>
            <person name="Hutchinson M.I."/>
            <person name="Powell A.J."/>
            <person name="Barry K."/>
            <person name="Miller A.N."/>
            <person name="Grigoriev I.V."/>
            <person name="Debuchy R."/>
            <person name="Gladieux P."/>
            <person name="Thoren M.H."/>
            <person name="Johannesson H."/>
        </authorList>
    </citation>
    <scope>NUCLEOTIDE SEQUENCE</scope>
    <source>
        <strain evidence="2">8032-3</strain>
    </source>
</reference>
<name>A0AAJ0C7L5_9PEZI</name>
<gene>
    <name evidence="2" type="ORF">QBC33DRAFT_512803</name>
</gene>
<proteinExistence type="predicted"/>
<feature type="compositionally biased region" description="Basic and acidic residues" evidence="1">
    <location>
        <begin position="83"/>
        <end position="99"/>
    </location>
</feature>
<accession>A0AAJ0C7L5</accession>
<protein>
    <submittedName>
        <fullName evidence="2">Uncharacterized protein</fullName>
    </submittedName>
</protein>
<dbReference type="Proteomes" id="UP001244011">
    <property type="component" value="Unassembled WGS sequence"/>
</dbReference>
<evidence type="ECO:0000313" key="3">
    <source>
        <dbReference type="Proteomes" id="UP001244011"/>
    </source>
</evidence>
<dbReference type="RefSeq" id="XP_060286362.1">
    <property type="nucleotide sequence ID" value="XM_060425934.1"/>
</dbReference>
<keyword evidence="3" id="KW-1185">Reference proteome</keyword>